<sequence>MMRITNIITLSFVGLTLAMSASLAIGQKADDKTLYKWQDATGKWHYSKMPPQPSDLPPKKLEVAKDSKTIIFEEQQKTPDQKEQEVAQQQLRLKRASCQTIRSNIKDVSFYLRQTNDKEFQEKNITPEEYEQTKKFITKLEDISSDTKFNDICVDDFSKEPQIKAISNCIAEQTTLETRGNCLKELSTF</sequence>
<feature type="signal peptide" evidence="1">
    <location>
        <begin position="1"/>
        <end position="24"/>
    </location>
</feature>
<protein>
    <submittedName>
        <fullName evidence="2">DUF4124 domain-containing protein</fullName>
    </submittedName>
</protein>
<name>A0A3Q9JP11_9GAMM</name>
<evidence type="ECO:0000313" key="2">
    <source>
        <dbReference type="EMBL" id="AZS51628.1"/>
    </source>
</evidence>
<dbReference type="EMBL" id="CP029822">
    <property type="protein sequence ID" value="AZS51628.1"/>
    <property type="molecule type" value="Genomic_DNA"/>
</dbReference>
<gene>
    <name evidence="2" type="ORF">DM558_12990</name>
</gene>
<evidence type="ECO:0000313" key="3">
    <source>
        <dbReference type="Proteomes" id="UP000273143"/>
    </source>
</evidence>
<accession>A0A3Q9JP11</accession>
<proteinExistence type="predicted"/>
<keyword evidence="1" id="KW-0732">Signal</keyword>
<keyword evidence="3" id="KW-1185">Reference proteome</keyword>
<feature type="chain" id="PRO_5018623426" evidence="1">
    <location>
        <begin position="25"/>
        <end position="189"/>
    </location>
</feature>
<dbReference type="RefSeq" id="WP_127164361.1">
    <property type="nucleotide sequence ID" value="NZ_CP029822.1"/>
</dbReference>
<reference evidence="3" key="1">
    <citation type="submission" date="2018-06" db="EMBL/GenBank/DDBJ databases">
        <title>Complete genome of Pseudomonas insecticola strain QZS01.</title>
        <authorList>
            <person name="Wang J."/>
            <person name="Su Q."/>
        </authorList>
    </citation>
    <scope>NUCLEOTIDE SEQUENCE [LARGE SCALE GENOMIC DNA]</scope>
    <source>
        <strain evidence="3">QZS01</strain>
    </source>
</reference>
<dbReference type="KEGG" id="emo:DM558_12990"/>
<dbReference type="Proteomes" id="UP000273143">
    <property type="component" value="Chromosome"/>
</dbReference>
<organism evidence="2 3">
    <name type="scientific">Entomomonas moraniae</name>
    <dbReference type="NCBI Taxonomy" id="2213226"/>
    <lineage>
        <taxon>Bacteria</taxon>
        <taxon>Pseudomonadati</taxon>
        <taxon>Pseudomonadota</taxon>
        <taxon>Gammaproteobacteria</taxon>
        <taxon>Pseudomonadales</taxon>
        <taxon>Pseudomonadaceae</taxon>
        <taxon>Entomomonas</taxon>
    </lineage>
</organism>
<dbReference type="AlphaFoldDB" id="A0A3Q9JP11"/>
<evidence type="ECO:0000256" key="1">
    <source>
        <dbReference type="SAM" id="SignalP"/>
    </source>
</evidence>